<dbReference type="InterPro" id="IPR023352">
    <property type="entry name" value="MAPEG-like_dom_sf"/>
</dbReference>
<dbReference type="PANTHER" id="PTHR35371">
    <property type="entry name" value="INNER MEMBRANE PROTEIN"/>
    <property type="match status" value="1"/>
</dbReference>
<comment type="caution">
    <text evidence="6">The sequence shown here is derived from an EMBL/GenBank/DDBJ whole genome shotgun (WGS) entry which is preliminary data.</text>
</comment>
<keyword evidence="3 5" id="KW-1133">Transmembrane helix</keyword>
<dbReference type="GO" id="GO:0016020">
    <property type="term" value="C:membrane"/>
    <property type="evidence" value="ECO:0007669"/>
    <property type="project" value="UniProtKB-SubCell"/>
</dbReference>
<evidence type="ECO:0000256" key="4">
    <source>
        <dbReference type="ARBA" id="ARBA00023136"/>
    </source>
</evidence>
<evidence type="ECO:0000256" key="3">
    <source>
        <dbReference type="ARBA" id="ARBA00022989"/>
    </source>
</evidence>
<comment type="subcellular location">
    <subcellularLocation>
        <location evidence="1">Membrane</location>
    </subcellularLocation>
</comment>
<dbReference type="EMBL" id="JAUKUD010000001">
    <property type="protein sequence ID" value="KAK0753472.1"/>
    <property type="molecule type" value="Genomic_DNA"/>
</dbReference>
<accession>A0AA40F9E9</accession>
<feature type="transmembrane region" description="Helical" evidence="5">
    <location>
        <begin position="124"/>
        <end position="143"/>
    </location>
</feature>
<keyword evidence="4 5" id="KW-0472">Membrane</keyword>
<dbReference type="Gene3D" id="1.20.120.550">
    <property type="entry name" value="Membrane associated eicosanoid/glutathione metabolism-like domain"/>
    <property type="match status" value="1"/>
</dbReference>
<keyword evidence="7" id="KW-1185">Reference proteome</keyword>
<dbReference type="PANTHER" id="PTHR35371:SF1">
    <property type="entry name" value="BLR7753 PROTEIN"/>
    <property type="match status" value="1"/>
</dbReference>
<evidence type="ECO:0000256" key="2">
    <source>
        <dbReference type="ARBA" id="ARBA00022692"/>
    </source>
</evidence>
<evidence type="ECO:0000256" key="1">
    <source>
        <dbReference type="ARBA" id="ARBA00004370"/>
    </source>
</evidence>
<proteinExistence type="predicted"/>
<feature type="transmembrane region" description="Helical" evidence="5">
    <location>
        <begin position="73"/>
        <end position="93"/>
    </location>
</feature>
<keyword evidence="2 5" id="KW-0812">Transmembrane</keyword>
<dbReference type="SUPFAM" id="SSF161084">
    <property type="entry name" value="MAPEG domain-like"/>
    <property type="match status" value="1"/>
</dbReference>
<dbReference type="AlphaFoldDB" id="A0AA40F9E9"/>
<evidence type="ECO:0000313" key="7">
    <source>
        <dbReference type="Proteomes" id="UP001172155"/>
    </source>
</evidence>
<sequence>MSSYLEQNLSFYTVPAAFALVMVPHAYGVALAGRNYDLANPRATEENALKDARITKPTLQRIKRARAATANGFETLALFAAGVVAANSAHVGLGELNRLTLGYLAARTAYNFSYIVLQDNARLAVFRSVSWISSLYCIFSLFVKAGNAVN</sequence>
<dbReference type="Proteomes" id="UP001172155">
    <property type="component" value="Unassembled WGS sequence"/>
</dbReference>
<feature type="transmembrane region" description="Helical" evidence="5">
    <location>
        <begin position="12"/>
        <end position="32"/>
    </location>
</feature>
<dbReference type="InterPro" id="IPR001129">
    <property type="entry name" value="Membr-assoc_MAPEG"/>
</dbReference>
<name>A0AA40F9E9_9PEZI</name>
<evidence type="ECO:0000313" key="6">
    <source>
        <dbReference type="EMBL" id="KAK0753472.1"/>
    </source>
</evidence>
<reference evidence="6" key="1">
    <citation type="submission" date="2023-06" db="EMBL/GenBank/DDBJ databases">
        <title>Genome-scale phylogeny and comparative genomics of the fungal order Sordariales.</title>
        <authorList>
            <consortium name="Lawrence Berkeley National Laboratory"/>
            <person name="Hensen N."/>
            <person name="Bonometti L."/>
            <person name="Westerberg I."/>
            <person name="Brannstrom I.O."/>
            <person name="Guillou S."/>
            <person name="Cros-Aarteil S."/>
            <person name="Calhoun S."/>
            <person name="Haridas S."/>
            <person name="Kuo A."/>
            <person name="Mondo S."/>
            <person name="Pangilinan J."/>
            <person name="Riley R."/>
            <person name="LaButti K."/>
            <person name="Andreopoulos B."/>
            <person name="Lipzen A."/>
            <person name="Chen C."/>
            <person name="Yanf M."/>
            <person name="Daum C."/>
            <person name="Ng V."/>
            <person name="Clum A."/>
            <person name="Steindorff A."/>
            <person name="Ohm R."/>
            <person name="Martin F."/>
            <person name="Silar P."/>
            <person name="Natvig D."/>
            <person name="Lalanne C."/>
            <person name="Gautier V."/>
            <person name="Ament-velasquez S.L."/>
            <person name="Kruys A."/>
            <person name="Hutchinson M.I."/>
            <person name="Powell A.J."/>
            <person name="Barry K."/>
            <person name="Miller A.N."/>
            <person name="Grigoriev I.V."/>
            <person name="Debuchy R."/>
            <person name="Gladieux P."/>
            <person name="Thoren M.H."/>
            <person name="Johannesson H."/>
        </authorList>
    </citation>
    <scope>NUCLEOTIDE SEQUENCE</scope>
    <source>
        <strain evidence="6">SMH3187-1</strain>
    </source>
</reference>
<evidence type="ECO:0000256" key="5">
    <source>
        <dbReference type="SAM" id="Phobius"/>
    </source>
</evidence>
<protein>
    <submittedName>
        <fullName evidence="6">Uncharacterized protein</fullName>
    </submittedName>
</protein>
<dbReference type="Pfam" id="PF01124">
    <property type="entry name" value="MAPEG"/>
    <property type="match status" value="1"/>
</dbReference>
<gene>
    <name evidence="6" type="ORF">B0T18DRAFT_434226</name>
</gene>
<organism evidence="6 7">
    <name type="scientific">Schizothecium vesticola</name>
    <dbReference type="NCBI Taxonomy" id="314040"/>
    <lineage>
        <taxon>Eukaryota</taxon>
        <taxon>Fungi</taxon>
        <taxon>Dikarya</taxon>
        <taxon>Ascomycota</taxon>
        <taxon>Pezizomycotina</taxon>
        <taxon>Sordariomycetes</taxon>
        <taxon>Sordariomycetidae</taxon>
        <taxon>Sordariales</taxon>
        <taxon>Schizotheciaceae</taxon>
        <taxon>Schizothecium</taxon>
    </lineage>
</organism>